<dbReference type="Proteomes" id="UP000712157">
    <property type="component" value="Unassembled WGS sequence"/>
</dbReference>
<keyword evidence="8" id="KW-1185">Reference proteome</keyword>
<feature type="signal peptide" evidence="5">
    <location>
        <begin position="1"/>
        <end position="20"/>
    </location>
</feature>
<comment type="subcellular location">
    <subcellularLocation>
        <location evidence="1">Cell envelope</location>
    </subcellularLocation>
</comment>
<feature type="domain" description="Periplasmic binding protein" evidence="6">
    <location>
        <begin position="60"/>
        <end position="317"/>
    </location>
</feature>
<dbReference type="InterPro" id="IPR028082">
    <property type="entry name" value="Peripla_BP_I"/>
</dbReference>
<protein>
    <submittedName>
        <fullName evidence="7">Sugar ABC transporter substrate-binding protein</fullName>
    </submittedName>
</protein>
<dbReference type="CDD" id="cd01536">
    <property type="entry name" value="PBP1_ABC_sugar_binding-like"/>
    <property type="match status" value="1"/>
</dbReference>
<sequence>MRKLLSVICMVSLCATVITGCSSKNESAETATSDQNTSAPAAESDSAEKDTGKDGGGYVIGYASKSSTTPFWVQLNDAIQSAAADAQVTVKEIGPAKENDVAGQISVIEDFLTQDVDALIVAPCDDVGVAPAVQKFIDAGKPVIAVDNGVTGVDITALVATDNKASAGAAAAYIAEKLGDDAKVVTIDGVVAQGTGKDRKNGFVDTLKEKAPNAEVVSSIAADWVDDTALKGVEDLINGNVEFNAIFAAWDGGALAAYQACKSAGREDVMIVGHDAFEQSCDLMIAEDPIFQGSVAQNPSNMGSLAVQTAVKALSGETVEAFNDSGYQVVTGENAAEYKETNYSK</sequence>
<evidence type="ECO:0000313" key="7">
    <source>
        <dbReference type="EMBL" id="MBU9737853.1"/>
    </source>
</evidence>
<comment type="caution">
    <text evidence="7">The sequence shown here is derived from an EMBL/GenBank/DDBJ whole genome shotgun (WGS) entry which is preliminary data.</text>
</comment>
<dbReference type="SUPFAM" id="SSF53822">
    <property type="entry name" value="Periplasmic binding protein-like I"/>
    <property type="match status" value="1"/>
</dbReference>
<dbReference type="InterPro" id="IPR025997">
    <property type="entry name" value="SBP_2_dom"/>
</dbReference>
<evidence type="ECO:0000256" key="5">
    <source>
        <dbReference type="SAM" id="SignalP"/>
    </source>
</evidence>
<evidence type="ECO:0000256" key="4">
    <source>
        <dbReference type="SAM" id="MobiDB-lite"/>
    </source>
</evidence>
<dbReference type="AlphaFoldDB" id="A0A949NH85"/>
<evidence type="ECO:0000313" key="8">
    <source>
        <dbReference type="Proteomes" id="UP000712157"/>
    </source>
</evidence>
<feature type="region of interest" description="Disordered" evidence="4">
    <location>
        <begin position="26"/>
        <end position="52"/>
    </location>
</feature>
<dbReference type="PANTHER" id="PTHR46847">
    <property type="entry name" value="D-ALLOSE-BINDING PERIPLASMIC PROTEIN-RELATED"/>
    <property type="match status" value="1"/>
</dbReference>
<evidence type="ECO:0000256" key="2">
    <source>
        <dbReference type="ARBA" id="ARBA00007639"/>
    </source>
</evidence>
<name>A0A949NH85_9FIRM</name>
<proteinExistence type="inferred from homology"/>
<feature type="compositionally biased region" description="Polar residues" evidence="4">
    <location>
        <begin position="26"/>
        <end position="39"/>
    </location>
</feature>
<dbReference type="PANTHER" id="PTHR46847:SF1">
    <property type="entry name" value="D-ALLOSE-BINDING PERIPLASMIC PROTEIN-RELATED"/>
    <property type="match status" value="1"/>
</dbReference>
<comment type="similarity">
    <text evidence="2">Belongs to the bacterial solute-binding protein 2 family.</text>
</comment>
<dbReference type="Pfam" id="PF13407">
    <property type="entry name" value="Peripla_BP_4"/>
    <property type="match status" value="1"/>
</dbReference>
<dbReference type="RefSeq" id="WP_158348589.1">
    <property type="nucleotide sequence ID" value="NZ_JAHQCW010000026.1"/>
</dbReference>
<gene>
    <name evidence="7" type="ORF">KTH89_15020</name>
</gene>
<keyword evidence="3 5" id="KW-0732">Signal</keyword>
<evidence type="ECO:0000256" key="3">
    <source>
        <dbReference type="ARBA" id="ARBA00022729"/>
    </source>
</evidence>
<feature type="chain" id="PRO_5039631874" evidence="5">
    <location>
        <begin position="21"/>
        <end position="345"/>
    </location>
</feature>
<dbReference type="EMBL" id="JAHQCW010000026">
    <property type="protein sequence ID" value="MBU9737853.1"/>
    <property type="molecule type" value="Genomic_DNA"/>
</dbReference>
<dbReference type="GO" id="GO:0030246">
    <property type="term" value="F:carbohydrate binding"/>
    <property type="evidence" value="ECO:0007669"/>
    <property type="project" value="UniProtKB-ARBA"/>
</dbReference>
<accession>A0A949NH85</accession>
<evidence type="ECO:0000256" key="1">
    <source>
        <dbReference type="ARBA" id="ARBA00004196"/>
    </source>
</evidence>
<dbReference type="PROSITE" id="PS51257">
    <property type="entry name" value="PROKAR_LIPOPROTEIN"/>
    <property type="match status" value="1"/>
</dbReference>
<reference evidence="7" key="1">
    <citation type="submission" date="2021-06" db="EMBL/GenBank/DDBJ databases">
        <title>Description of novel taxa of the family Lachnospiraceae.</title>
        <authorList>
            <person name="Chaplin A.V."/>
            <person name="Sokolova S.R."/>
            <person name="Pikina A.P."/>
            <person name="Korzhanova M."/>
            <person name="Belova V."/>
            <person name="Korostin D."/>
            <person name="Efimov B.A."/>
        </authorList>
    </citation>
    <scope>NUCLEOTIDE SEQUENCE</scope>
    <source>
        <strain evidence="7">ASD5720</strain>
    </source>
</reference>
<dbReference type="Gene3D" id="3.40.50.2300">
    <property type="match status" value="2"/>
</dbReference>
<evidence type="ECO:0000259" key="6">
    <source>
        <dbReference type="Pfam" id="PF13407"/>
    </source>
</evidence>
<dbReference type="GO" id="GO:0030313">
    <property type="term" value="C:cell envelope"/>
    <property type="evidence" value="ECO:0007669"/>
    <property type="project" value="UniProtKB-SubCell"/>
</dbReference>
<organism evidence="7 8">
    <name type="scientific">Diplocloster agilis</name>
    <dbReference type="NCBI Taxonomy" id="2850323"/>
    <lineage>
        <taxon>Bacteria</taxon>
        <taxon>Bacillati</taxon>
        <taxon>Bacillota</taxon>
        <taxon>Clostridia</taxon>
        <taxon>Lachnospirales</taxon>
        <taxon>Lachnospiraceae</taxon>
        <taxon>Diplocloster</taxon>
    </lineage>
</organism>